<feature type="transmembrane region" description="Helical" evidence="1">
    <location>
        <begin position="356"/>
        <end position="384"/>
    </location>
</feature>
<dbReference type="AlphaFoldDB" id="A0A5B9D922"/>
<accession>A0A5B9D922</accession>
<feature type="transmembrane region" description="Helical" evidence="1">
    <location>
        <begin position="447"/>
        <end position="468"/>
    </location>
</feature>
<feature type="transmembrane region" description="Helical" evidence="1">
    <location>
        <begin position="126"/>
        <end position="149"/>
    </location>
</feature>
<reference evidence="2 3" key="1">
    <citation type="journal article" date="2020" name="Nature">
        <title>Isolation of an archaeon at the prokaryote-eukaryote interface.</title>
        <authorList>
            <person name="Imachi H."/>
            <person name="Nobu M.K."/>
            <person name="Nakahara N."/>
            <person name="Morono Y."/>
            <person name="Ogawara M."/>
            <person name="Takaki Y."/>
            <person name="Takano Y."/>
            <person name="Uematsu K."/>
            <person name="Ikuta T."/>
            <person name="Ito M."/>
            <person name="Matsui Y."/>
            <person name="Miyazaki M."/>
            <person name="Murata K."/>
            <person name="Saito Y."/>
            <person name="Sakai S."/>
            <person name="Song C."/>
            <person name="Tasumi E."/>
            <person name="Yamanaka Y."/>
            <person name="Yamaguchi T."/>
            <person name="Kamagata Y."/>
            <person name="Tamaki H."/>
            <person name="Takai K."/>
        </authorList>
    </citation>
    <scope>NUCLEOTIDE SEQUENCE [LARGE SCALE GENOMIC DNA]</scope>
    <source>
        <strain evidence="2 3">MK-D1</strain>
    </source>
</reference>
<dbReference type="GeneID" id="41329339"/>
<keyword evidence="1" id="KW-0812">Transmembrane</keyword>
<feature type="transmembrane region" description="Helical" evidence="1">
    <location>
        <begin position="405"/>
        <end position="427"/>
    </location>
</feature>
<keyword evidence="1" id="KW-0472">Membrane</keyword>
<dbReference type="GO" id="GO:0015293">
    <property type="term" value="F:symporter activity"/>
    <property type="evidence" value="ECO:0007669"/>
    <property type="project" value="InterPro"/>
</dbReference>
<feature type="transmembrane region" description="Helical" evidence="1">
    <location>
        <begin position="95"/>
        <end position="114"/>
    </location>
</feature>
<reference evidence="2 3" key="2">
    <citation type="journal article" date="2024" name="Int. J. Syst. Evol. Microbiol.">
        <title>Promethearchaeum syntrophicum gen. nov., sp. nov., an anaerobic, obligately syntrophic archaeon, the first isolate of the lineage 'Asgard' archaea, and proposal of the new archaeal phylum Promethearchaeota phyl. nov. and kingdom Promethearchaeati regn. nov.</title>
        <authorList>
            <person name="Imachi H."/>
            <person name="Nobu M.K."/>
            <person name="Kato S."/>
            <person name="Takaki Y."/>
            <person name="Miyazaki M."/>
            <person name="Miyata M."/>
            <person name="Ogawara M."/>
            <person name="Saito Y."/>
            <person name="Sakai S."/>
            <person name="Tahara Y.O."/>
            <person name="Takano Y."/>
            <person name="Tasumi E."/>
            <person name="Uematsu K."/>
            <person name="Yoshimura T."/>
            <person name="Itoh T."/>
            <person name="Ohkuma M."/>
            <person name="Takai K."/>
        </authorList>
    </citation>
    <scope>NUCLEOTIDE SEQUENCE [LARGE SCALE GENOMIC DNA]</scope>
    <source>
        <strain evidence="2 3">MK-D1</strain>
    </source>
</reference>
<evidence type="ECO:0000313" key="3">
    <source>
        <dbReference type="Proteomes" id="UP000321408"/>
    </source>
</evidence>
<dbReference type="RefSeq" id="WP_147662427.1">
    <property type="nucleotide sequence ID" value="NZ_CP042905.2"/>
</dbReference>
<dbReference type="InterPro" id="IPR039672">
    <property type="entry name" value="MFS_2"/>
</dbReference>
<feature type="transmembrane region" description="Helical" evidence="1">
    <location>
        <begin position="301"/>
        <end position="321"/>
    </location>
</feature>
<feature type="transmembrane region" description="Helical" evidence="1">
    <location>
        <begin position="47"/>
        <end position="74"/>
    </location>
</feature>
<dbReference type="InterPro" id="IPR036259">
    <property type="entry name" value="MFS_trans_sf"/>
</dbReference>
<keyword evidence="3" id="KW-1185">Reference proteome</keyword>
<proteinExistence type="predicted"/>
<dbReference type="Proteomes" id="UP000321408">
    <property type="component" value="Chromosome"/>
</dbReference>
<dbReference type="Pfam" id="PF13347">
    <property type="entry name" value="MFS_2"/>
    <property type="match status" value="1"/>
</dbReference>
<sequence length="492" mass="55553">MEENIQTTRNIALDYKQPKHSAKTTMAFGFGAMTDQMSHQAFQFLIFTYYFAVVGVGVTTLAVSFIIFAIWDSINDPLLGPLSDKTKSKFGRRRFWIIVSFIPFALINIFLFTPPKFWRIGPTSEIVNGIYMVFIIMLYDLIYTIFSINQLSLFPEMFKNEKARGRANKYKNLLTIIGLLIGFVVPTLIINPMVPEVDTLQARSEVSNMYLQTGLMIAAFVVLFSVIFFMFGMKEDKKELQEEIQKEKTPGIFESLKTTMKNKTFIIFITANLFTWTTFKMFTTILTLYGIHVIGIESGEMLLTILLLAALLTAAALFPVMEWLGNKIGYRNAFMVTEGIWIAALIPFLFLDNRPIAAVICMVFVGIGLSGAMYFTDIIIGRVIDEDELNTGLRRQGSFYGVNALINRYSTIVVFLSIAIVLTGYGFENYLVPSVAGEGIDYTGLKTGLKILMVGVSGVSLLIVLILLKLFPLHGEKWDNVQKKLLERRRNS</sequence>
<dbReference type="Gene3D" id="1.20.1250.20">
    <property type="entry name" value="MFS general substrate transporter like domains"/>
    <property type="match status" value="1"/>
</dbReference>
<feature type="transmembrane region" description="Helical" evidence="1">
    <location>
        <begin position="170"/>
        <end position="190"/>
    </location>
</feature>
<feature type="transmembrane region" description="Helical" evidence="1">
    <location>
        <begin position="210"/>
        <end position="231"/>
    </location>
</feature>
<dbReference type="KEGG" id="psyt:DSAG12_01347"/>
<organism evidence="2 3">
    <name type="scientific">Promethearchaeum syntrophicum</name>
    <dbReference type="NCBI Taxonomy" id="2594042"/>
    <lineage>
        <taxon>Archaea</taxon>
        <taxon>Promethearchaeati</taxon>
        <taxon>Promethearchaeota</taxon>
        <taxon>Promethearchaeia</taxon>
        <taxon>Promethearchaeales</taxon>
        <taxon>Promethearchaeaceae</taxon>
        <taxon>Promethearchaeum</taxon>
    </lineage>
</organism>
<dbReference type="SUPFAM" id="SSF103473">
    <property type="entry name" value="MFS general substrate transporter"/>
    <property type="match status" value="1"/>
</dbReference>
<feature type="transmembrane region" description="Helical" evidence="1">
    <location>
        <begin position="265"/>
        <end position="289"/>
    </location>
</feature>
<dbReference type="EMBL" id="CP042905">
    <property type="protein sequence ID" value="QEE15521.1"/>
    <property type="molecule type" value="Genomic_DNA"/>
</dbReference>
<dbReference type="GO" id="GO:0005886">
    <property type="term" value="C:plasma membrane"/>
    <property type="evidence" value="ECO:0007669"/>
    <property type="project" value="TreeGrafter"/>
</dbReference>
<dbReference type="GO" id="GO:0008643">
    <property type="term" value="P:carbohydrate transport"/>
    <property type="evidence" value="ECO:0007669"/>
    <property type="project" value="InterPro"/>
</dbReference>
<dbReference type="PANTHER" id="PTHR11328:SF28">
    <property type="entry name" value="MAJOR FACILITATOR SUPERFAMILY DOMAIN-CONTAINING PROTEIN 12"/>
    <property type="match status" value="1"/>
</dbReference>
<name>A0A5B9D922_9ARCH</name>
<gene>
    <name evidence="2" type="ORF">DSAG12_01347</name>
</gene>
<evidence type="ECO:0000256" key="1">
    <source>
        <dbReference type="SAM" id="Phobius"/>
    </source>
</evidence>
<feature type="transmembrane region" description="Helical" evidence="1">
    <location>
        <begin position="333"/>
        <end position="350"/>
    </location>
</feature>
<dbReference type="PANTHER" id="PTHR11328">
    <property type="entry name" value="MAJOR FACILITATOR SUPERFAMILY DOMAIN-CONTAINING PROTEIN"/>
    <property type="match status" value="1"/>
</dbReference>
<evidence type="ECO:0000313" key="2">
    <source>
        <dbReference type="EMBL" id="QEE15521.1"/>
    </source>
</evidence>
<keyword evidence="1" id="KW-1133">Transmembrane helix</keyword>
<protein>
    <submittedName>
        <fullName evidence="2">MFS transporter</fullName>
    </submittedName>
</protein>